<gene>
    <name evidence="2" type="ORF">MA20_12020</name>
</gene>
<proteinExistence type="predicted"/>
<name>A0A0A3Y205_BRAJP</name>
<evidence type="ECO:0000313" key="2">
    <source>
        <dbReference type="EMBL" id="KGT79579.1"/>
    </source>
</evidence>
<comment type="caution">
    <text evidence="2">The sequence shown here is derived from an EMBL/GenBank/DDBJ whole genome shotgun (WGS) entry which is preliminary data.</text>
</comment>
<evidence type="ECO:0000313" key="3">
    <source>
        <dbReference type="Proteomes" id="UP000030377"/>
    </source>
</evidence>
<dbReference type="Proteomes" id="UP000030377">
    <property type="component" value="Unassembled WGS sequence"/>
</dbReference>
<reference evidence="2 3" key="1">
    <citation type="submission" date="2014-09" db="EMBL/GenBank/DDBJ databases">
        <title>Draft genome of Bradyrhizobium japonicum Is-34.</title>
        <authorList>
            <person name="Tsurumaru H."/>
            <person name="Yamakawa T."/>
            <person name="Hashimoto S."/>
            <person name="Okizaki K."/>
            <person name="Kanesaki Y."/>
            <person name="Yoshikawa H."/>
            <person name="Yajima S."/>
        </authorList>
    </citation>
    <scope>NUCLEOTIDE SEQUENCE [LARGE SCALE GENOMIC DNA]</scope>
    <source>
        <strain evidence="2 3">Is-34</strain>
    </source>
</reference>
<evidence type="ECO:0008006" key="4">
    <source>
        <dbReference type="Google" id="ProtNLM"/>
    </source>
</evidence>
<accession>A0A0A3Y205</accession>
<feature type="transmembrane region" description="Helical" evidence="1">
    <location>
        <begin position="48"/>
        <end position="66"/>
    </location>
</feature>
<sequence length="172" mass="20138">MSRIFKPFVLLIAAIYFLVDAVFFTLFKPVLRRMADCWVFESLRAWIVSLRPYPTLALFIVPVILLEPVKPVAAYLTATGHVVDGLMVLIVGELLKLLLIERLFSVSRDKLMSIPVFAWCYDRFCQGQDWVASLQAWQLMRRWSSNAKHAVQRYVLEFKAAQKRKRLFWRAR</sequence>
<dbReference type="AlphaFoldDB" id="A0A0A3Y205"/>
<keyword evidence="1" id="KW-0812">Transmembrane</keyword>
<dbReference type="EMBL" id="JRPN01000010">
    <property type="protein sequence ID" value="KGT79579.1"/>
    <property type="molecule type" value="Genomic_DNA"/>
</dbReference>
<keyword evidence="1" id="KW-0472">Membrane</keyword>
<keyword evidence="1" id="KW-1133">Transmembrane helix</keyword>
<protein>
    <recommendedName>
        <fullName evidence="4">Transmembrane protein</fullName>
    </recommendedName>
</protein>
<evidence type="ECO:0000256" key="1">
    <source>
        <dbReference type="SAM" id="Phobius"/>
    </source>
</evidence>
<feature type="transmembrane region" description="Helical" evidence="1">
    <location>
        <begin position="6"/>
        <end position="27"/>
    </location>
</feature>
<dbReference type="RefSeq" id="WP_041955320.1">
    <property type="nucleotide sequence ID" value="NZ_JBEPTR010000001.1"/>
</dbReference>
<organism evidence="2 3">
    <name type="scientific">Bradyrhizobium japonicum</name>
    <dbReference type="NCBI Taxonomy" id="375"/>
    <lineage>
        <taxon>Bacteria</taxon>
        <taxon>Pseudomonadati</taxon>
        <taxon>Pseudomonadota</taxon>
        <taxon>Alphaproteobacteria</taxon>
        <taxon>Hyphomicrobiales</taxon>
        <taxon>Nitrobacteraceae</taxon>
        <taxon>Bradyrhizobium</taxon>
    </lineage>
</organism>
<feature type="transmembrane region" description="Helical" evidence="1">
    <location>
        <begin position="72"/>
        <end position="95"/>
    </location>
</feature>